<dbReference type="Gene3D" id="1.10.443.10">
    <property type="entry name" value="Intergrase catalytic core"/>
    <property type="match status" value="1"/>
</dbReference>
<name>A0A2R4BIT1_THAAR</name>
<dbReference type="PANTHER" id="PTHR30629:SF2">
    <property type="entry name" value="PROPHAGE INTEGRASE INTS-RELATED"/>
    <property type="match status" value="1"/>
</dbReference>
<evidence type="ECO:0000256" key="2">
    <source>
        <dbReference type="ARBA" id="ARBA00022908"/>
    </source>
</evidence>
<keyword evidence="2" id="KW-0229">DNA integration</keyword>
<proteinExistence type="inferred from homology"/>
<dbReference type="PANTHER" id="PTHR30629">
    <property type="entry name" value="PROPHAGE INTEGRASE"/>
    <property type="match status" value="1"/>
</dbReference>
<feature type="domain" description="Core-binding (CB)" evidence="7">
    <location>
        <begin position="71"/>
        <end position="160"/>
    </location>
</feature>
<keyword evidence="4" id="KW-0233">DNA recombination</keyword>
<dbReference type="Proteomes" id="UP000241885">
    <property type="component" value="Chromosome"/>
</dbReference>
<dbReference type="Pfam" id="PF12167">
    <property type="entry name" value="Arm-DNA-bind_2"/>
    <property type="match status" value="1"/>
</dbReference>
<evidence type="ECO:0000256" key="3">
    <source>
        <dbReference type="ARBA" id="ARBA00023125"/>
    </source>
</evidence>
<dbReference type="AlphaFoldDB" id="A0A2R4BIT1"/>
<evidence type="ECO:0000259" key="6">
    <source>
        <dbReference type="PROSITE" id="PS51898"/>
    </source>
</evidence>
<dbReference type="InterPro" id="IPR044068">
    <property type="entry name" value="CB"/>
</dbReference>
<comment type="similarity">
    <text evidence="1">Belongs to the 'phage' integrase family.</text>
</comment>
<dbReference type="InterPro" id="IPR002104">
    <property type="entry name" value="Integrase_catalytic"/>
</dbReference>
<evidence type="ECO:0000256" key="4">
    <source>
        <dbReference type="ARBA" id="ARBA00023172"/>
    </source>
</evidence>
<evidence type="ECO:0000256" key="5">
    <source>
        <dbReference type="PROSITE-ProRule" id="PRU01248"/>
    </source>
</evidence>
<evidence type="ECO:0000259" key="7">
    <source>
        <dbReference type="PROSITE" id="PS51900"/>
    </source>
</evidence>
<keyword evidence="3 5" id="KW-0238">DNA-binding</keyword>
<dbReference type="GO" id="GO:0006310">
    <property type="term" value="P:DNA recombination"/>
    <property type="evidence" value="ECO:0007669"/>
    <property type="project" value="UniProtKB-KW"/>
</dbReference>
<dbReference type="GO" id="GO:0015074">
    <property type="term" value="P:DNA integration"/>
    <property type="evidence" value="ECO:0007669"/>
    <property type="project" value="UniProtKB-KW"/>
</dbReference>
<dbReference type="KEGG" id="tak:Tharo_0153"/>
<evidence type="ECO:0000313" key="8">
    <source>
        <dbReference type="EMBL" id="AVR87104.1"/>
    </source>
</evidence>
<dbReference type="GO" id="GO:0003677">
    <property type="term" value="F:DNA binding"/>
    <property type="evidence" value="ECO:0007669"/>
    <property type="project" value="UniProtKB-UniRule"/>
</dbReference>
<feature type="domain" description="Tyr recombinase" evidence="6">
    <location>
        <begin position="180"/>
        <end position="366"/>
    </location>
</feature>
<dbReference type="CDD" id="cd01189">
    <property type="entry name" value="INT_ICEBs1_C_like"/>
    <property type="match status" value="1"/>
</dbReference>
<dbReference type="InterPro" id="IPR010998">
    <property type="entry name" value="Integrase_recombinase_N"/>
</dbReference>
<keyword evidence="9" id="KW-1185">Reference proteome</keyword>
<accession>A0A2R4BIT1</accession>
<dbReference type="PROSITE" id="PS51898">
    <property type="entry name" value="TYR_RECOMBINASE"/>
    <property type="match status" value="1"/>
</dbReference>
<dbReference type="Gene3D" id="1.10.150.130">
    <property type="match status" value="1"/>
</dbReference>
<gene>
    <name evidence="8" type="ORF">Tharo_0153</name>
</gene>
<dbReference type="EMBL" id="CP028339">
    <property type="protein sequence ID" value="AVR87104.1"/>
    <property type="molecule type" value="Genomic_DNA"/>
</dbReference>
<sequence>MTDTAANRKRLQKVLDRIEADIAAGTFDYRRFFPGSKNAARFDVVTAEAVGVSQAAGLVALSPALSAPTTPLFKDFAKTWYQEKEVEWRRSYKSTVLAVLDGHLILRFGEKEVGQITKADVLAYRAELGKATAKGKATNLSPARINKMLNPLRQILNEAADRFDFRTPFDNVKQLKTKRTDVDPFTLVEVKQILDTVRPDFRHYFTVRFFTGMRTGEVDGLQWKYVDFDNRLILVRETIVGGEEEYTKTDGSQRDIQMSQIVFEALKAQFDATGKLSKFVFCNRLGQALDHKNVTNRMWYPLLRHLGLKKRRPYQCRHTAATLWLASGEAPEWIARQLGHTTTEMLFRVYSRYVPNLTRRDGSAFERLITQTLADKAQPVMQIPTCPADRKEYSHE</sequence>
<organism evidence="8 9">
    <name type="scientific">Thauera aromatica K172</name>
    <dbReference type="NCBI Taxonomy" id="44139"/>
    <lineage>
        <taxon>Bacteria</taxon>
        <taxon>Pseudomonadati</taxon>
        <taxon>Pseudomonadota</taxon>
        <taxon>Betaproteobacteria</taxon>
        <taxon>Rhodocyclales</taxon>
        <taxon>Zoogloeaceae</taxon>
        <taxon>Thauera</taxon>
    </lineage>
</organism>
<protein>
    <submittedName>
        <fullName evidence="8">Phage integrase</fullName>
    </submittedName>
</protein>
<evidence type="ECO:0000256" key="1">
    <source>
        <dbReference type="ARBA" id="ARBA00008857"/>
    </source>
</evidence>
<reference evidence="8 9" key="1">
    <citation type="submission" date="2018-03" db="EMBL/GenBank/DDBJ databases">
        <title>Complete genome sequence of Thauera aromatica, a model organism for studying aromatic compound degradation under denitrifying conditions.</title>
        <authorList>
            <person name="Lo H.-Y."/>
            <person name="Goris T."/>
            <person name="Boll M."/>
            <person name="Mueller J.A."/>
        </authorList>
    </citation>
    <scope>NUCLEOTIDE SEQUENCE [LARGE SCALE GENOMIC DNA]</scope>
    <source>
        <strain evidence="8 9">K172</strain>
    </source>
</reference>
<dbReference type="SUPFAM" id="SSF56349">
    <property type="entry name" value="DNA breaking-rejoining enzymes"/>
    <property type="match status" value="1"/>
</dbReference>
<dbReference type="InterPro" id="IPR050808">
    <property type="entry name" value="Phage_Integrase"/>
</dbReference>
<evidence type="ECO:0000313" key="9">
    <source>
        <dbReference type="Proteomes" id="UP000241885"/>
    </source>
</evidence>
<dbReference type="InterPro" id="IPR022000">
    <property type="entry name" value="Min27-like_integrase_DNA_bind"/>
</dbReference>
<dbReference type="Pfam" id="PF00589">
    <property type="entry name" value="Phage_integrase"/>
    <property type="match status" value="1"/>
</dbReference>
<dbReference type="PROSITE" id="PS51900">
    <property type="entry name" value="CB"/>
    <property type="match status" value="1"/>
</dbReference>
<dbReference type="InterPro" id="IPR013762">
    <property type="entry name" value="Integrase-like_cat_sf"/>
</dbReference>
<dbReference type="InterPro" id="IPR011010">
    <property type="entry name" value="DNA_brk_join_enz"/>
</dbReference>